<name>A0AAE1F822_PETCI</name>
<dbReference type="AlphaFoldDB" id="A0AAE1F822"/>
<proteinExistence type="predicted"/>
<protein>
    <submittedName>
        <fullName evidence="1">Uncharacterized protein</fullName>
    </submittedName>
</protein>
<organism evidence="1 2">
    <name type="scientific">Petrolisthes cinctipes</name>
    <name type="common">Flat porcelain crab</name>
    <dbReference type="NCBI Taxonomy" id="88211"/>
    <lineage>
        <taxon>Eukaryota</taxon>
        <taxon>Metazoa</taxon>
        <taxon>Ecdysozoa</taxon>
        <taxon>Arthropoda</taxon>
        <taxon>Crustacea</taxon>
        <taxon>Multicrustacea</taxon>
        <taxon>Malacostraca</taxon>
        <taxon>Eumalacostraca</taxon>
        <taxon>Eucarida</taxon>
        <taxon>Decapoda</taxon>
        <taxon>Pleocyemata</taxon>
        <taxon>Anomura</taxon>
        <taxon>Galatheoidea</taxon>
        <taxon>Porcellanidae</taxon>
        <taxon>Petrolisthes</taxon>
    </lineage>
</organism>
<sequence>MEYEMEFVDIDFCGRGMEYEMEFVDIDFCGRGMEYEMECVDIDFCGGGMECKMECGECQDRSAMMDTAWDDDRLVVRLDEIGLISGGGSVITIPGG</sequence>
<evidence type="ECO:0000313" key="2">
    <source>
        <dbReference type="Proteomes" id="UP001286313"/>
    </source>
</evidence>
<reference evidence="1" key="1">
    <citation type="submission" date="2023-10" db="EMBL/GenBank/DDBJ databases">
        <title>Genome assemblies of two species of porcelain crab, Petrolisthes cinctipes and Petrolisthes manimaculis (Anomura: Porcellanidae).</title>
        <authorList>
            <person name="Angst P."/>
        </authorList>
    </citation>
    <scope>NUCLEOTIDE SEQUENCE</scope>
    <source>
        <strain evidence="1">PB745_01</strain>
        <tissue evidence="1">Gill</tissue>
    </source>
</reference>
<comment type="caution">
    <text evidence="1">The sequence shown here is derived from an EMBL/GenBank/DDBJ whole genome shotgun (WGS) entry which is preliminary data.</text>
</comment>
<dbReference type="Proteomes" id="UP001286313">
    <property type="component" value="Unassembled WGS sequence"/>
</dbReference>
<dbReference type="EMBL" id="JAWQEG010002940">
    <property type="protein sequence ID" value="KAK3868841.1"/>
    <property type="molecule type" value="Genomic_DNA"/>
</dbReference>
<gene>
    <name evidence="1" type="ORF">Pcinc_025796</name>
</gene>
<accession>A0AAE1F822</accession>
<evidence type="ECO:0000313" key="1">
    <source>
        <dbReference type="EMBL" id="KAK3868841.1"/>
    </source>
</evidence>
<keyword evidence="2" id="KW-1185">Reference proteome</keyword>